<accession>A0A6B0RAB1</accession>
<dbReference type="EMBL" id="VBQZ03000036">
    <property type="protein sequence ID" value="MXQ87179.1"/>
    <property type="molecule type" value="Genomic_DNA"/>
</dbReference>
<keyword evidence="2" id="KW-0472">Membrane</keyword>
<reference evidence="3" key="1">
    <citation type="submission" date="2019-10" db="EMBL/GenBank/DDBJ databases">
        <title>The sequence and de novo assembly of the wild yak genome.</title>
        <authorList>
            <person name="Liu Y."/>
        </authorList>
    </citation>
    <scope>NUCLEOTIDE SEQUENCE [LARGE SCALE GENOMIC DNA]</scope>
    <source>
        <strain evidence="3">WY2019</strain>
    </source>
</reference>
<dbReference type="Proteomes" id="UP000322234">
    <property type="component" value="Unassembled WGS sequence"/>
</dbReference>
<keyword evidence="4" id="KW-1185">Reference proteome</keyword>
<organism evidence="3 4">
    <name type="scientific">Bos mutus</name>
    <name type="common">wild yak</name>
    <dbReference type="NCBI Taxonomy" id="72004"/>
    <lineage>
        <taxon>Eukaryota</taxon>
        <taxon>Metazoa</taxon>
        <taxon>Chordata</taxon>
        <taxon>Craniata</taxon>
        <taxon>Vertebrata</taxon>
        <taxon>Euteleostomi</taxon>
        <taxon>Mammalia</taxon>
        <taxon>Eutheria</taxon>
        <taxon>Laurasiatheria</taxon>
        <taxon>Artiodactyla</taxon>
        <taxon>Ruminantia</taxon>
        <taxon>Pecora</taxon>
        <taxon>Bovidae</taxon>
        <taxon>Bovinae</taxon>
        <taxon>Bos</taxon>
    </lineage>
</organism>
<evidence type="ECO:0000256" key="1">
    <source>
        <dbReference type="SAM" id="MobiDB-lite"/>
    </source>
</evidence>
<name>A0A6B0RAB1_9CETA</name>
<gene>
    <name evidence="3" type="ORF">E5288_WYG007707</name>
</gene>
<proteinExistence type="predicted"/>
<feature type="transmembrane region" description="Helical" evidence="2">
    <location>
        <begin position="102"/>
        <end position="119"/>
    </location>
</feature>
<dbReference type="AlphaFoldDB" id="A0A6B0RAB1"/>
<comment type="caution">
    <text evidence="3">The sequence shown here is derived from an EMBL/GenBank/DDBJ whole genome shotgun (WGS) entry which is preliminary data.</text>
</comment>
<keyword evidence="2" id="KW-0812">Transmembrane</keyword>
<evidence type="ECO:0000256" key="2">
    <source>
        <dbReference type="SAM" id="Phobius"/>
    </source>
</evidence>
<feature type="region of interest" description="Disordered" evidence="1">
    <location>
        <begin position="1"/>
        <end position="22"/>
    </location>
</feature>
<evidence type="ECO:0000313" key="4">
    <source>
        <dbReference type="Proteomes" id="UP000322234"/>
    </source>
</evidence>
<sequence length="153" mass="16910">MPRQDMTARGAQTKKPKLKNHDSKLSSWLQWLMAPEPGLGTRLGPWRSTRALSGTSTGASGAQVWGSIPLPSQWAEVAVLTTYHALLPKFSIWRETLVLNDLGYLSTLLMGLALLVLLLPSVKHLRGPVVGQRAVARKDLTPLARHSDRWAER</sequence>
<protein>
    <submittedName>
        <fullName evidence="3">Uncharacterized protein</fullName>
    </submittedName>
</protein>
<keyword evidence="2" id="KW-1133">Transmembrane helix</keyword>
<evidence type="ECO:0000313" key="3">
    <source>
        <dbReference type="EMBL" id="MXQ87179.1"/>
    </source>
</evidence>